<dbReference type="RefSeq" id="WP_162660352.1">
    <property type="nucleotide sequence ID" value="NZ_LR593887.1"/>
</dbReference>
<dbReference type="InterPro" id="IPR050984">
    <property type="entry name" value="Gfo/Idh/MocA_domain"/>
</dbReference>
<name>A0A6C2YWM6_9BACT</name>
<dbReference type="Gene3D" id="3.40.50.720">
    <property type="entry name" value="NAD(P)-binding Rossmann-like Domain"/>
    <property type="match status" value="1"/>
</dbReference>
<dbReference type="PANTHER" id="PTHR22604:SF105">
    <property type="entry name" value="TRANS-1,2-DIHYDROBENZENE-1,2-DIOL DEHYDROGENASE"/>
    <property type="match status" value="1"/>
</dbReference>
<dbReference type="PANTHER" id="PTHR22604">
    <property type="entry name" value="OXIDOREDUCTASES"/>
    <property type="match status" value="1"/>
</dbReference>
<evidence type="ECO:0000256" key="2">
    <source>
        <dbReference type="ARBA" id="ARBA00023002"/>
    </source>
</evidence>
<keyword evidence="2" id="KW-0560">Oxidoreductase</keyword>
<evidence type="ECO:0000256" key="1">
    <source>
        <dbReference type="ARBA" id="ARBA00010928"/>
    </source>
</evidence>
<dbReference type="GO" id="GO:0016491">
    <property type="term" value="F:oxidoreductase activity"/>
    <property type="evidence" value="ECO:0007669"/>
    <property type="project" value="UniProtKB-KW"/>
</dbReference>
<reference evidence="5" key="1">
    <citation type="submission" date="2019-04" db="EMBL/GenBank/DDBJ databases">
        <authorList>
            <consortium name="Science for Life Laboratories"/>
        </authorList>
    </citation>
    <scope>NUCLEOTIDE SEQUENCE</scope>
    <source>
        <strain evidence="5">MBLW1</strain>
    </source>
</reference>
<dbReference type="Proteomes" id="UP000464378">
    <property type="component" value="Chromosome"/>
</dbReference>
<gene>
    <name evidence="5" type="ORF">GMBLW1_39310</name>
</gene>
<dbReference type="InterPro" id="IPR000683">
    <property type="entry name" value="Gfo/Idh/MocA-like_OxRdtase_N"/>
</dbReference>
<dbReference type="EMBL" id="LR586016">
    <property type="protein sequence ID" value="VIP05262.1"/>
    <property type="molecule type" value="Genomic_DNA"/>
</dbReference>
<proteinExistence type="inferred from homology"/>
<dbReference type="SUPFAM" id="SSF55347">
    <property type="entry name" value="Glyceraldehyde-3-phosphate dehydrogenase-like, C-terminal domain"/>
    <property type="match status" value="1"/>
</dbReference>
<comment type="similarity">
    <text evidence="1">Belongs to the Gfo/Idh/MocA family.</text>
</comment>
<accession>A0A6C2YWM6</accession>
<evidence type="ECO:0000259" key="4">
    <source>
        <dbReference type="Pfam" id="PF22725"/>
    </source>
</evidence>
<protein>
    <recommendedName>
        <fullName evidence="7">Gfo/Idh/MocA-like oxidoreductase N-terminal domain-containing protein</fullName>
    </recommendedName>
</protein>
<organism evidence="5">
    <name type="scientific">Tuwongella immobilis</name>
    <dbReference type="NCBI Taxonomy" id="692036"/>
    <lineage>
        <taxon>Bacteria</taxon>
        <taxon>Pseudomonadati</taxon>
        <taxon>Planctomycetota</taxon>
        <taxon>Planctomycetia</taxon>
        <taxon>Gemmatales</taxon>
        <taxon>Gemmataceae</taxon>
        <taxon>Tuwongella</taxon>
    </lineage>
</organism>
<evidence type="ECO:0000313" key="6">
    <source>
        <dbReference type="Proteomes" id="UP000464378"/>
    </source>
</evidence>
<feature type="domain" description="Gfo/Idh/MocA-like oxidoreductase N-terminal" evidence="3">
    <location>
        <begin position="9"/>
        <end position="127"/>
    </location>
</feature>
<evidence type="ECO:0000313" key="5">
    <source>
        <dbReference type="EMBL" id="VIP05262.1"/>
    </source>
</evidence>
<feature type="domain" description="GFO/IDH/MocA-like oxidoreductase" evidence="4">
    <location>
        <begin position="137"/>
        <end position="252"/>
    </location>
</feature>
<dbReference type="InterPro" id="IPR055170">
    <property type="entry name" value="GFO_IDH_MocA-like_dom"/>
</dbReference>
<evidence type="ECO:0008006" key="7">
    <source>
        <dbReference type="Google" id="ProtNLM"/>
    </source>
</evidence>
<dbReference type="KEGG" id="tim:GMBLW1_39310"/>
<evidence type="ECO:0000259" key="3">
    <source>
        <dbReference type="Pfam" id="PF01408"/>
    </source>
</evidence>
<dbReference type="FunCoup" id="A0A6C2YWM6">
    <property type="interactions" value="320"/>
</dbReference>
<sequence length="333" mass="36411">MMSSPTPRLRWGILGAAKINQRLVPAFQKSATADLRAIASRSDDKAKQAAAEAGIARGVGSYEALLEDPDIDAIYIPLPNHLHAEWTRKAADAGKHILCEKPLCPDAADAAALIAYCRAKNVRLMDGFMWPHHPRTAKIRQMLDAGAIGKVQRVNTAFTFNLNPLNDSNIRMHRNMGGGALLDVGCYCVYGIRWAFQAEPVKVYAEAKLLNDVDVSLSAMLWFADGRTAFLDTGFVSPLRGWLEIVGESGTIHIPDLWLPSADAAFTLTSDEQPAQTITVPGHDQIVCMLDDFAAAVHEQREAWPNPDEAVKSLKVLNAIDRSARSGQIEFVN</sequence>
<dbReference type="SUPFAM" id="SSF51735">
    <property type="entry name" value="NAD(P)-binding Rossmann-fold domains"/>
    <property type="match status" value="1"/>
</dbReference>
<dbReference type="InterPro" id="IPR036291">
    <property type="entry name" value="NAD(P)-bd_dom_sf"/>
</dbReference>
<dbReference type="InParanoid" id="A0A6C2YWM6"/>
<dbReference type="EMBL" id="LR593887">
    <property type="protein sequence ID" value="VTS07880.1"/>
    <property type="molecule type" value="Genomic_DNA"/>
</dbReference>
<dbReference type="AlphaFoldDB" id="A0A6C2YWM6"/>
<dbReference type="Gene3D" id="3.30.360.10">
    <property type="entry name" value="Dihydrodipicolinate Reductase, domain 2"/>
    <property type="match status" value="1"/>
</dbReference>
<keyword evidence="6" id="KW-1185">Reference proteome</keyword>
<dbReference type="Pfam" id="PF22725">
    <property type="entry name" value="GFO_IDH_MocA_C3"/>
    <property type="match status" value="1"/>
</dbReference>
<dbReference type="GO" id="GO:0000166">
    <property type="term" value="F:nucleotide binding"/>
    <property type="evidence" value="ECO:0007669"/>
    <property type="project" value="InterPro"/>
</dbReference>
<dbReference type="Pfam" id="PF01408">
    <property type="entry name" value="GFO_IDH_MocA"/>
    <property type="match status" value="1"/>
</dbReference>